<gene>
    <name evidence="2" type="ORF">AN221_24215</name>
    <name evidence="3" type="ORF">AN221_24225</name>
</gene>
<evidence type="ECO:0000313" key="4">
    <source>
        <dbReference type="Proteomes" id="UP000175971"/>
    </source>
</evidence>
<dbReference type="AlphaFoldDB" id="A0A1E7LPU7"/>
<evidence type="ECO:0000256" key="1">
    <source>
        <dbReference type="SAM" id="MobiDB-lite"/>
    </source>
</evidence>
<comment type="caution">
    <text evidence="2">The sequence shown here is derived from an EMBL/GenBank/DDBJ whole genome shotgun (WGS) entry which is preliminary data.</text>
</comment>
<dbReference type="EMBL" id="LJGZ01000094">
    <property type="protein sequence ID" value="OEV18234.1"/>
    <property type="molecule type" value="Genomic_DNA"/>
</dbReference>
<protein>
    <submittedName>
        <fullName evidence="2">Uncharacterized protein</fullName>
    </submittedName>
</protein>
<name>A0A1E7LPU7_9ACTN</name>
<keyword evidence="4" id="KW-1185">Reference proteome</keyword>
<dbReference type="PATRIC" id="fig|518642.7.peg.5147"/>
<feature type="region of interest" description="Disordered" evidence="1">
    <location>
        <begin position="72"/>
        <end position="95"/>
    </location>
</feature>
<dbReference type="OrthoDB" id="4303312at2"/>
<proteinExistence type="predicted"/>
<dbReference type="RefSeq" id="WP_070202667.1">
    <property type="nucleotide sequence ID" value="NZ_LJGZ01000094.1"/>
</dbReference>
<organism evidence="2 4">
    <name type="scientific">Streptomyces nanshensis</name>
    <dbReference type="NCBI Taxonomy" id="518642"/>
    <lineage>
        <taxon>Bacteria</taxon>
        <taxon>Bacillati</taxon>
        <taxon>Actinomycetota</taxon>
        <taxon>Actinomycetes</taxon>
        <taxon>Kitasatosporales</taxon>
        <taxon>Streptomycetaceae</taxon>
        <taxon>Streptomyces</taxon>
    </lineage>
</organism>
<dbReference type="EMBL" id="LJGZ01000094">
    <property type="protein sequence ID" value="OEV18236.1"/>
    <property type="molecule type" value="Genomic_DNA"/>
</dbReference>
<evidence type="ECO:0000313" key="3">
    <source>
        <dbReference type="EMBL" id="OEV18236.1"/>
    </source>
</evidence>
<evidence type="ECO:0000313" key="2">
    <source>
        <dbReference type="EMBL" id="OEV18234.1"/>
    </source>
</evidence>
<dbReference type="Proteomes" id="UP000175971">
    <property type="component" value="Unassembled WGS sequence"/>
</dbReference>
<accession>A0A1E7LPU7</accession>
<reference evidence="2 4" key="1">
    <citation type="journal article" date="2016" name="Front. Microbiol.">
        <title>Comparative Genomics Analysis of Streptomyces Species Reveals Their Adaptation to the Marine Environment and Their Diversity at the Genomic Level.</title>
        <authorList>
            <person name="Tian X."/>
            <person name="Zhang Z."/>
            <person name="Yang T."/>
            <person name="Chen M."/>
            <person name="Li J."/>
            <person name="Chen F."/>
            <person name="Yang J."/>
            <person name="Li W."/>
            <person name="Zhang B."/>
            <person name="Zhang Z."/>
            <person name="Wu J."/>
            <person name="Zhang C."/>
            <person name="Long L."/>
            <person name="Xiao J."/>
        </authorList>
    </citation>
    <scope>NUCLEOTIDE SEQUENCE [LARGE SCALE GENOMIC DNA]</scope>
    <source>
        <strain evidence="2 4">SCSIO M10372</strain>
    </source>
</reference>
<sequence length="95" mass="10561">MYEGSIPLEDFLETMNRLQADFERRLGGIERKAPPAPLAHPHPQERFSSSAWTPEDGYRPLGIEAIWTAARAAPDGRSSGQQERFPAPSWTAPAD</sequence>
<feature type="region of interest" description="Disordered" evidence="1">
    <location>
        <begin position="31"/>
        <end position="54"/>
    </location>
</feature>